<feature type="compositionally biased region" description="Polar residues" evidence="1">
    <location>
        <begin position="1"/>
        <end position="25"/>
    </location>
</feature>
<accession>A0AAD4ZDZ8</accession>
<keyword evidence="3" id="KW-1185">Reference proteome</keyword>
<dbReference type="EMBL" id="JAJFAZ020000002">
    <property type="protein sequence ID" value="KAI5341678.1"/>
    <property type="molecule type" value="Genomic_DNA"/>
</dbReference>
<reference evidence="2 3" key="1">
    <citation type="journal article" date="2022" name="G3 (Bethesda)">
        <title>Whole-genome sequence and methylome profiling of the almond [Prunus dulcis (Mill.) D.A. Webb] cultivar 'Nonpareil'.</title>
        <authorList>
            <person name="D'Amico-Willman K.M."/>
            <person name="Ouma W.Z."/>
            <person name="Meulia T."/>
            <person name="Sideli G.M."/>
            <person name="Gradziel T.M."/>
            <person name="Fresnedo-Ramirez J."/>
        </authorList>
    </citation>
    <scope>NUCLEOTIDE SEQUENCE [LARGE SCALE GENOMIC DNA]</scope>
    <source>
        <strain evidence="2">Clone GOH B32 T37-40</strain>
    </source>
</reference>
<proteinExistence type="predicted"/>
<name>A0AAD4ZDZ8_PRUDU</name>
<dbReference type="AlphaFoldDB" id="A0AAD4ZDZ8"/>
<feature type="compositionally biased region" description="Polar residues" evidence="1">
    <location>
        <begin position="85"/>
        <end position="94"/>
    </location>
</feature>
<feature type="region of interest" description="Disordered" evidence="1">
    <location>
        <begin position="1"/>
        <end position="115"/>
    </location>
</feature>
<gene>
    <name evidence="2" type="ORF">L3X38_009553</name>
</gene>
<protein>
    <submittedName>
        <fullName evidence="2">Uncharacterized protein</fullName>
    </submittedName>
</protein>
<evidence type="ECO:0000256" key="1">
    <source>
        <dbReference type="SAM" id="MobiDB-lite"/>
    </source>
</evidence>
<comment type="caution">
    <text evidence="2">The sequence shown here is derived from an EMBL/GenBank/DDBJ whole genome shotgun (WGS) entry which is preliminary data.</text>
</comment>
<sequence>MNTSFTSPHQPDVSQHLDQSDQSHPSVEESPSVIHVDDSNNSSPIYADHHIPVDESNNSSTIHADHHNSTPLASPEPVSLPPTLPITSAPTEPDSSVMAHPSPRLEPTRHSTRPT</sequence>
<evidence type="ECO:0000313" key="3">
    <source>
        <dbReference type="Proteomes" id="UP001054821"/>
    </source>
</evidence>
<dbReference type="Proteomes" id="UP001054821">
    <property type="component" value="Chromosome 2"/>
</dbReference>
<organism evidence="2 3">
    <name type="scientific">Prunus dulcis</name>
    <name type="common">Almond</name>
    <name type="synonym">Amygdalus dulcis</name>
    <dbReference type="NCBI Taxonomy" id="3755"/>
    <lineage>
        <taxon>Eukaryota</taxon>
        <taxon>Viridiplantae</taxon>
        <taxon>Streptophyta</taxon>
        <taxon>Embryophyta</taxon>
        <taxon>Tracheophyta</taxon>
        <taxon>Spermatophyta</taxon>
        <taxon>Magnoliopsida</taxon>
        <taxon>eudicotyledons</taxon>
        <taxon>Gunneridae</taxon>
        <taxon>Pentapetalae</taxon>
        <taxon>rosids</taxon>
        <taxon>fabids</taxon>
        <taxon>Rosales</taxon>
        <taxon>Rosaceae</taxon>
        <taxon>Amygdaloideae</taxon>
        <taxon>Amygdaleae</taxon>
        <taxon>Prunus</taxon>
    </lineage>
</organism>
<evidence type="ECO:0000313" key="2">
    <source>
        <dbReference type="EMBL" id="KAI5341678.1"/>
    </source>
</evidence>